<comment type="caution">
    <text evidence="3">The sequence shown here is derived from an EMBL/GenBank/DDBJ whole genome shotgun (WGS) entry which is preliminary data.</text>
</comment>
<feature type="compositionally biased region" description="Basic and acidic residues" evidence="2">
    <location>
        <begin position="419"/>
        <end position="440"/>
    </location>
</feature>
<keyword evidence="4" id="KW-1185">Reference proteome</keyword>
<dbReference type="PANTHER" id="PTHR13261">
    <property type="entry name" value="BRCA2 AND CDKN1A INTERACTING PROTEIN"/>
    <property type="match status" value="1"/>
</dbReference>
<feature type="region of interest" description="Disordered" evidence="2">
    <location>
        <begin position="369"/>
        <end position="465"/>
    </location>
</feature>
<accession>A0ABQ5K496</accession>
<reference evidence="3" key="1">
    <citation type="submission" date="2022-03" db="EMBL/GenBank/DDBJ databases">
        <title>Draft genome sequence of Aduncisulcus paluster, a free-living microaerophilic Fornicata.</title>
        <authorList>
            <person name="Yuyama I."/>
            <person name="Kume K."/>
            <person name="Tamura T."/>
            <person name="Inagaki Y."/>
            <person name="Hashimoto T."/>
        </authorList>
    </citation>
    <scope>NUCLEOTIDE SEQUENCE</scope>
    <source>
        <strain evidence="3">NY0171</strain>
    </source>
</reference>
<comment type="similarity">
    <text evidence="1">Belongs to the BCP1 family.</text>
</comment>
<protein>
    <submittedName>
        <fullName evidence="3">BCP1 family like protein</fullName>
    </submittedName>
</protein>
<feature type="compositionally biased region" description="Basic residues" evidence="2">
    <location>
        <begin position="455"/>
        <end position="465"/>
    </location>
</feature>
<dbReference type="Pfam" id="PF13862">
    <property type="entry name" value="BCCIP"/>
    <property type="match status" value="2"/>
</dbReference>
<evidence type="ECO:0000313" key="3">
    <source>
        <dbReference type="EMBL" id="GKT27194.1"/>
    </source>
</evidence>
<evidence type="ECO:0000256" key="2">
    <source>
        <dbReference type="SAM" id="MobiDB-lite"/>
    </source>
</evidence>
<organism evidence="3 4">
    <name type="scientific">Aduncisulcus paluster</name>
    <dbReference type="NCBI Taxonomy" id="2918883"/>
    <lineage>
        <taxon>Eukaryota</taxon>
        <taxon>Metamonada</taxon>
        <taxon>Carpediemonas-like organisms</taxon>
        <taxon>Aduncisulcus</taxon>
    </lineage>
</organism>
<sequence>MEIEEEQDLLTARTGENLDIAFDFRDPQPDDYWGIKHLLSKNYFVTDDCVGLSHDVSDALSEQVEVGSCIKVVGSKEDVVLGFTSSLNINRHSFFKKTWVVPTLKFFARIFGPEKWKTVKDILSQWDSDHDKTIKAAKSVDHDKTIKAAKSVYDMRMEFYNAKKNKSKPPKSISKLSSREKKLIEFDPSLLPPPSGPFPAHCAVLFSSRFINVPADVVPPALENLFEDIEWAEDEAEGEGFETSHFLYLTQYFLPIDDEEEETRKKSFPEEEEEVEKVAHSSSVSDRLESHPPLDMFDLSAPYFARPEDSSLALLSSVISFALPKSKILTNVEQGKERMYWCAMLLDREKVKKVGAMLRIVMKSMKDDEEESFEDEDDKKKGKRRTPEKKKVMKKKKKETKVLKEKDKPKKKKVKKTKEKSDSLMELTEKQKLMREIVQEKKRRKKEKWVGNKGMGKKKGRKVKK</sequence>
<gene>
    <name evidence="3" type="ORF">ADUPG1_013668</name>
</gene>
<feature type="compositionally biased region" description="Basic residues" evidence="2">
    <location>
        <begin position="381"/>
        <end position="399"/>
    </location>
</feature>
<dbReference type="Proteomes" id="UP001057375">
    <property type="component" value="Unassembled WGS sequence"/>
</dbReference>
<feature type="compositionally biased region" description="Basic residues" evidence="2">
    <location>
        <begin position="409"/>
        <end position="418"/>
    </location>
</feature>
<evidence type="ECO:0000313" key="4">
    <source>
        <dbReference type="Proteomes" id="UP001057375"/>
    </source>
</evidence>
<dbReference type="EMBL" id="BQXS01012716">
    <property type="protein sequence ID" value="GKT27194.1"/>
    <property type="molecule type" value="Genomic_DNA"/>
</dbReference>
<feature type="region of interest" description="Disordered" evidence="2">
    <location>
        <begin position="260"/>
        <end position="287"/>
    </location>
</feature>
<evidence type="ECO:0000256" key="1">
    <source>
        <dbReference type="ARBA" id="ARBA00006781"/>
    </source>
</evidence>
<proteinExistence type="inferred from homology"/>
<name>A0ABQ5K496_9EUKA</name>
<dbReference type="InterPro" id="IPR025602">
    <property type="entry name" value="BCP1_family"/>
</dbReference>
<dbReference type="PANTHER" id="PTHR13261:SF0">
    <property type="entry name" value="BRCA2 AND CDKN1A-INTERACTING PROTEIN"/>
    <property type="match status" value="1"/>
</dbReference>